<dbReference type="EMBL" id="VCIW01000004">
    <property type="protein sequence ID" value="TLS52675.1"/>
    <property type="molecule type" value="Genomic_DNA"/>
</dbReference>
<dbReference type="AlphaFoldDB" id="A0A5R9GLI9"/>
<evidence type="ECO:0000313" key="1">
    <source>
        <dbReference type="EMBL" id="TLS52675.1"/>
    </source>
</evidence>
<accession>A0A5R9GLI9</accession>
<keyword evidence="2" id="KW-1185">Reference proteome</keyword>
<protein>
    <submittedName>
        <fullName evidence="1">Uncharacterized protein</fullName>
    </submittedName>
</protein>
<name>A0A5R9GLI9_9BACL</name>
<comment type="caution">
    <text evidence="1">The sequence shown here is derived from an EMBL/GenBank/DDBJ whole genome shotgun (WGS) entry which is preliminary data.</text>
</comment>
<reference evidence="1 2" key="1">
    <citation type="submission" date="2019-05" db="EMBL/GenBank/DDBJ databases">
        <authorList>
            <person name="Narsing Rao M.P."/>
            <person name="Li W.J."/>
        </authorList>
    </citation>
    <scope>NUCLEOTIDE SEQUENCE [LARGE SCALE GENOMIC DNA]</scope>
    <source>
        <strain evidence="1 2">SYSU_K30003</strain>
    </source>
</reference>
<sequence length="296" mass="31839">MKLHIIAGTLLVGLVAGIAGGIVYASESRDGGGGAAAPFVESPLPGGGLQVPHNERFHLSTDQKWVYSEGHLSDLIRLQWTEDRAKPALAWADEKGMDKAAIVAHAKANDPNQADHNHISIETTMSPDGEQANQLFTRFEIPFDQDVADIRTHSSNFNVVDGILRVAGSEGVTRDFQFAKTEKGNVTTPRWAIRSDATEESGADAGSNFHIVRYSDAGEALDTPLFIARDAGNVGIGNTDPASKLDVDGDSIRIRRAKTPASSSAEGKVGELAWDNGYLYICVAENTWKRAALESW</sequence>
<dbReference type="OrthoDB" id="7262119at2"/>
<organism evidence="1 2">
    <name type="scientific">Paenibacillus antri</name>
    <dbReference type="NCBI Taxonomy" id="2582848"/>
    <lineage>
        <taxon>Bacteria</taxon>
        <taxon>Bacillati</taxon>
        <taxon>Bacillota</taxon>
        <taxon>Bacilli</taxon>
        <taxon>Bacillales</taxon>
        <taxon>Paenibacillaceae</taxon>
        <taxon>Paenibacillus</taxon>
    </lineage>
</organism>
<evidence type="ECO:0000313" key="2">
    <source>
        <dbReference type="Proteomes" id="UP000309676"/>
    </source>
</evidence>
<dbReference type="Proteomes" id="UP000309676">
    <property type="component" value="Unassembled WGS sequence"/>
</dbReference>
<gene>
    <name evidence="1" type="ORF">FE782_08580</name>
</gene>
<proteinExistence type="predicted"/>
<dbReference type="RefSeq" id="WP_138193666.1">
    <property type="nucleotide sequence ID" value="NZ_VCIW01000004.1"/>
</dbReference>